<dbReference type="CDD" id="cd00839">
    <property type="entry name" value="MPP_PAPs"/>
    <property type="match status" value="1"/>
</dbReference>
<dbReference type="SUPFAM" id="SSF56300">
    <property type="entry name" value="Metallo-dependent phosphatases"/>
    <property type="match status" value="1"/>
</dbReference>
<dbReference type="InterPro" id="IPR041792">
    <property type="entry name" value="MPP_PAP"/>
</dbReference>
<reference evidence="4" key="1">
    <citation type="submission" date="2021-02" db="EMBL/GenBank/DDBJ databases">
        <authorList>
            <person name="Nowell W R."/>
        </authorList>
    </citation>
    <scope>NUCLEOTIDE SEQUENCE</scope>
</reference>
<dbReference type="EMBL" id="CAJOAZ010005320">
    <property type="protein sequence ID" value="CAF4095787.1"/>
    <property type="molecule type" value="Genomic_DNA"/>
</dbReference>
<dbReference type="PANTHER" id="PTHR45778">
    <property type="entry name" value="PURPLE ACID PHOSPHATASE-RELATED"/>
    <property type="match status" value="1"/>
</dbReference>
<dbReference type="Pfam" id="PF00149">
    <property type="entry name" value="Metallophos"/>
    <property type="match status" value="1"/>
</dbReference>
<dbReference type="Proteomes" id="UP000663844">
    <property type="component" value="Unassembled WGS sequence"/>
</dbReference>
<dbReference type="InterPro" id="IPR029052">
    <property type="entry name" value="Metallo-depent_PP-like"/>
</dbReference>
<feature type="non-terminal residue" evidence="4">
    <location>
        <position position="1"/>
    </location>
</feature>
<evidence type="ECO:0000256" key="1">
    <source>
        <dbReference type="ARBA" id="ARBA00023180"/>
    </source>
</evidence>
<keyword evidence="1" id="KW-0325">Glycoprotein</keyword>
<feature type="domain" description="Calcineurin-like phosphoesterase" evidence="2">
    <location>
        <begin position="14"/>
        <end position="84"/>
    </location>
</feature>
<comment type="caution">
    <text evidence="4">The sequence shown here is derived from an EMBL/GenBank/DDBJ whole genome shotgun (WGS) entry which is preliminary data.</text>
</comment>
<proteinExistence type="predicted"/>
<protein>
    <recommendedName>
        <fullName evidence="6">Acid phosphatase</fullName>
    </recommendedName>
</protein>
<evidence type="ECO:0000259" key="2">
    <source>
        <dbReference type="Pfam" id="PF00149"/>
    </source>
</evidence>
<dbReference type="GO" id="GO:0016787">
    <property type="term" value="F:hydrolase activity"/>
    <property type="evidence" value="ECO:0007669"/>
    <property type="project" value="InterPro"/>
</dbReference>
<dbReference type="Pfam" id="PF14008">
    <property type="entry name" value="Metallophos_C"/>
    <property type="match status" value="1"/>
</dbReference>
<organism evidence="4 5">
    <name type="scientific">Adineta steineri</name>
    <dbReference type="NCBI Taxonomy" id="433720"/>
    <lineage>
        <taxon>Eukaryota</taxon>
        <taxon>Metazoa</taxon>
        <taxon>Spiralia</taxon>
        <taxon>Gnathifera</taxon>
        <taxon>Rotifera</taxon>
        <taxon>Eurotatoria</taxon>
        <taxon>Bdelloidea</taxon>
        <taxon>Adinetida</taxon>
        <taxon>Adinetidae</taxon>
        <taxon>Adineta</taxon>
    </lineage>
</organism>
<dbReference type="InterPro" id="IPR004843">
    <property type="entry name" value="Calcineurin-like_PHP"/>
</dbReference>
<evidence type="ECO:0000313" key="4">
    <source>
        <dbReference type="EMBL" id="CAF4095787.1"/>
    </source>
</evidence>
<dbReference type="InterPro" id="IPR025733">
    <property type="entry name" value="PAPs_C"/>
</dbReference>
<gene>
    <name evidence="4" type="ORF">OXD698_LOCUS35153</name>
</gene>
<sequence length="162" mass="19539">HFVFYSTEHDFHRGSLQYIWLEQDLQSVNRSRTPWLIVSSHRPMYSSQIIPESYFIILMLQLYIEPLLYKYHVDINFYAHIHSYERTCPMYQHRCIDDGITQILIGMAGQDLVSYPYTGAEWSIYHDEQYGYTQLWANRTYLRFVYYHDADNAIADEFVLKK</sequence>
<dbReference type="PANTHER" id="PTHR45778:SF7">
    <property type="entry name" value="PURPLE ACID PHOSPHATASE"/>
    <property type="match status" value="1"/>
</dbReference>
<evidence type="ECO:0000259" key="3">
    <source>
        <dbReference type="Pfam" id="PF14008"/>
    </source>
</evidence>
<evidence type="ECO:0008006" key="6">
    <source>
        <dbReference type="Google" id="ProtNLM"/>
    </source>
</evidence>
<evidence type="ECO:0000313" key="5">
    <source>
        <dbReference type="Proteomes" id="UP000663844"/>
    </source>
</evidence>
<name>A0A819UIN5_9BILA</name>
<feature type="domain" description="Purple acid phosphatase C-terminal" evidence="3">
    <location>
        <begin position="100"/>
        <end position="157"/>
    </location>
</feature>
<accession>A0A819UIN5</accession>
<dbReference type="AlphaFoldDB" id="A0A819UIN5"/>
<dbReference type="Gene3D" id="3.60.21.10">
    <property type="match status" value="1"/>
</dbReference>